<keyword evidence="1" id="KW-0547">Nucleotide-binding</keyword>
<dbReference type="PANTHER" id="PTHR33540:SF1">
    <property type="entry name" value="N-ACETYLMURAMATE_N-ACETYLGLUCOSAMINE KINASE"/>
    <property type="match status" value="1"/>
</dbReference>
<reference evidence="4 5" key="1">
    <citation type="submission" date="2019-07" db="EMBL/GenBank/DDBJ databases">
        <title>Draft genome for Aliikangiella sp. M105.</title>
        <authorList>
            <person name="Wang G."/>
        </authorList>
    </citation>
    <scope>NUCLEOTIDE SEQUENCE [LARGE SCALE GENOMIC DNA]</scope>
    <source>
        <strain evidence="4 5">M105</strain>
    </source>
</reference>
<accession>A0A545UE34</accession>
<dbReference type="Pfam" id="PF01636">
    <property type="entry name" value="APH"/>
    <property type="match status" value="1"/>
</dbReference>
<dbReference type="AlphaFoldDB" id="A0A545UE34"/>
<dbReference type="EMBL" id="VIKS01000006">
    <property type="protein sequence ID" value="TQV87721.1"/>
    <property type="molecule type" value="Genomic_DNA"/>
</dbReference>
<evidence type="ECO:0000313" key="5">
    <source>
        <dbReference type="Proteomes" id="UP000315439"/>
    </source>
</evidence>
<dbReference type="GO" id="GO:0005524">
    <property type="term" value="F:ATP binding"/>
    <property type="evidence" value="ECO:0007669"/>
    <property type="project" value="UniProtKB-KW"/>
</dbReference>
<comment type="caution">
    <text evidence="4">The sequence shown here is derived from an EMBL/GenBank/DDBJ whole genome shotgun (WGS) entry which is preliminary data.</text>
</comment>
<keyword evidence="5" id="KW-1185">Reference proteome</keyword>
<protein>
    <submittedName>
        <fullName evidence="4">Phosphotransferase</fullName>
    </submittedName>
</protein>
<dbReference type="PANTHER" id="PTHR33540">
    <property type="entry name" value="TRNA THREONYLCARBAMOYLADENOSINE BIOSYNTHESIS PROTEIN TSAE"/>
    <property type="match status" value="1"/>
</dbReference>
<dbReference type="InterPro" id="IPR011009">
    <property type="entry name" value="Kinase-like_dom_sf"/>
</dbReference>
<organism evidence="4 5">
    <name type="scientific">Aliikangiella coralliicola</name>
    <dbReference type="NCBI Taxonomy" id="2592383"/>
    <lineage>
        <taxon>Bacteria</taxon>
        <taxon>Pseudomonadati</taxon>
        <taxon>Pseudomonadota</taxon>
        <taxon>Gammaproteobacteria</taxon>
        <taxon>Oceanospirillales</taxon>
        <taxon>Pleioneaceae</taxon>
        <taxon>Aliikangiella</taxon>
    </lineage>
</organism>
<feature type="domain" description="Aminoglycoside phosphotransferase" evidence="3">
    <location>
        <begin position="24"/>
        <end position="245"/>
    </location>
</feature>
<dbReference type="RefSeq" id="WP_142893382.1">
    <property type="nucleotide sequence ID" value="NZ_ML660163.1"/>
</dbReference>
<dbReference type="Proteomes" id="UP000315439">
    <property type="component" value="Unassembled WGS sequence"/>
</dbReference>
<gene>
    <name evidence="4" type="ORF">FLL46_10065</name>
</gene>
<evidence type="ECO:0000259" key="3">
    <source>
        <dbReference type="Pfam" id="PF01636"/>
    </source>
</evidence>
<name>A0A545UE34_9GAMM</name>
<dbReference type="GO" id="GO:0016740">
    <property type="term" value="F:transferase activity"/>
    <property type="evidence" value="ECO:0007669"/>
    <property type="project" value="UniProtKB-KW"/>
</dbReference>
<sequence>MIDQRKQQLAHWAGKQLNQQPPELETVSGDASFRRYFRFSNGESSIIAVDAPPTHEDNHSFHRVAKILLKQGLLVPEFLNIDFDEGFILLSDLGDKLYLPSLNQSSVNQLYSKAIDSIIQMQQIPLTNLAELTTYDEQKLNMEMALFPDWFIKEHLKLQLSDTEKKLISDTFRKLADNALAQPQYFVHRDYHSRNLMICERQTPGIIDFQDAVIGPITYDLVSLLKDCYIEWEEAAVKSWCEEYLKQAKTAGLTNQEFSAFYKDFEWMGMQRHIKVLGIFARLNYRDNKPGYLQDLPLTLNYLRKAAARYDEFREFSQFLEQRISPAMAKI</sequence>
<dbReference type="InterPro" id="IPR002575">
    <property type="entry name" value="Aminoglycoside_PTrfase"/>
</dbReference>
<dbReference type="Gene3D" id="3.30.200.20">
    <property type="entry name" value="Phosphorylase Kinase, domain 1"/>
    <property type="match status" value="1"/>
</dbReference>
<dbReference type="SUPFAM" id="SSF56112">
    <property type="entry name" value="Protein kinase-like (PK-like)"/>
    <property type="match status" value="1"/>
</dbReference>
<evidence type="ECO:0000256" key="1">
    <source>
        <dbReference type="ARBA" id="ARBA00022741"/>
    </source>
</evidence>
<dbReference type="OrthoDB" id="9809275at2"/>
<proteinExistence type="predicted"/>
<keyword evidence="2" id="KW-0067">ATP-binding</keyword>
<keyword evidence="4" id="KW-0808">Transferase</keyword>
<evidence type="ECO:0000313" key="4">
    <source>
        <dbReference type="EMBL" id="TQV87721.1"/>
    </source>
</evidence>
<evidence type="ECO:0000256" key="2">
    <source>
        <dbReference type="ARBA" id="ARBA00022840"/>
    </source>
</evidence>
<dbReference type="Gene3D" id="3.90.1200.10">
    <property type="match status" value="1"/>
</dbReference>